<feature type="transmembrane region" description="Helical" evidence="18">
    <location>
        <begin position="261"/>
        <end position="283"/>
    </location>
</feature>
<comment type="function">
    <text evidence="1">Core subunit of the mitochondrial membrane respiratory chain NADH dehydrogenase (Complex I) that is believed to belong to the minimal assembly required for catalysis. Complex I functions in the transfer of electrons from NADH to the respiratory chain. The immediate electron acceptor for the enzyme is believed to be ubiquinone.</text>
</comment>
<evidence type="ECO:0000256" key="4">
    <source>
        <dbReference type="ARBA" id="ARBA00012944"/>
    </source>
</evidence>
<name>A0A3Q8GK09_9HEMI</name>
<evidence type="ECO:0000256" key="18">
    <source>
        <dbReference type="RuleBase" id="RU003403"/>
    </source>
</evidence>
<dbReference type="Pfam" id="PF00361">
    <property type="entry name" value="Proton_antipo_M"/>
    <property type="match status" value="1"/>
</dbReference>
<keyword evidence="10 18" id="KW-1278">Translocase</keyword>
<keyword evidence="14 18" id="KW-0830">Ubiquinone</keyword>
<dbReference type="GO" id="GO:0005743">
    <property type="term" value="C:mitochondrial inner membrane"/>
    <property type="evidence" value="ECO:0007669"/>
    <property type="project" value="UniProtKB-SubCell"/>
</dbReference>
<dbReference type="GO" id="GO:0006120">
    <property type="term" value="P:mitochondrial electron transport, NADH to ubiquinone"/>
    <property type="evidence" value="ECO:0007669"/>
    <property type="project" value="InterPro"/>
</dbReference>
<keyword evidence="8 18" id="KW-0812">Transmembrane</keyword>
<comment type="subcellular location">
    <subcellularLocation>
        <location evidence="2 18">Mitochondrion inner membrane</location>
        <topology evidence="2 18">Multi-pass membrane protein</topology>
    </subcellularLocation>
</comment>
<feature type="transmembrane region" description="Helical" evidence="18">
    <location>
        <begin position="189"/>
        <end position="208"/>
    </location>
</feature>
<dbReference type="PANTHER" id="PTHR46552:SF1">
    <property type="entry name" value="NADH-UBIQUINONE OXIDOREDUCTASE CHAIN 2"/>
    <property type="match status" value="1"/>
</dbReference>
<comment type="similarity">
    <text evidence="3 18">Belongs to the complex I subunit 2 family.</text>
</comment>
<feature type="transmembrane region" description="Helical" evidence="18">
    <location>
        <begin position="228"/>
        <end position="249"/>
    </location>
</feature>
<feature type="transmembrane region" description="Helical" evidence="18">
    <location>
        <begin position="58"/>
        <end position="79"/>
    </location>
</feature>
<keyword evidence="6" id="KW-0813">Transport</keyword>
<dbReference type="GO" id="GO:0008137">
    <property type="term" value="F:NADH dehydrogenase (ubiquinone) activity"/>
    <property type="evidence" value="ECO:0007669"/>
    <property type="project" value="UniProtKB-EC"/>
</dbReference>
<protein>
    <recommendedName>
        <fullName evidence="5 18">NADH-ubiquinone oxidoreductase chain 2</fullName>
        <ecNumber evidence="4 18">7.1.1.2</ecNumber>
    </recommendedName>
</protein>
<evidence type="ECO:0000256" key="15">
    <source>
        <dbReference type="ARBA" id="ARBA00023128"/>
    </source>
</evidence>
<sequence>MNKNSTLMLFYFFLILGIMISLSANNWLSCWLGIEMNLVSFLPIINKNHDMYSSESTIKYFIVQGMSSSMFFMSIILMNMMLNSDMFIMISLLIKLGCAPFHMWFTSVMEGLSWTSCMILCTVQKLVPLILLSYLNNSSIEFFIIMTMIIGSLGGLNYSSLRKIMSYSSIYNMGWIMIGLYLDSYSWFVYFLVYSIMLLMICHVFNYLNLSYINQYVLMNMTFMNKLIIMLMMLSMGGMPPLLGFLPKVIMIQPMILMKMYFLSIISVMSALFVLFFYMRMILTSYMINTFSLKWMYNMVNLNMLSLFGVISMMGLFSIGFINLWM</sequence>
<keyword evidence="13 18" id="KW-0520">NAD</keyword>
<evidence type="ECO:0000256" key="5">
    <source>
        <dbReference type="ARBA" id="ARBA00021008"/>
    </source>
</evidence>
<evidence type="ECO:0000256" key="14">
    <source>
        <dbReference type="ARBA" id="ARBA00023075"/>
    </source>
</evidence>
<evidence type="ECO:0000256" key="17">
    <source>
        <dbReference type="ARBA" id="ARBA00049551"/>
    </source>
</evidence>
<dbReference type="PRINTS" id="PR01436">
    <property type="entry name" value="NADHDHGNASE2"/>
</dbReference>
<proteinExistence type="inferred from homology"/>
<accession>A0A3Q8GK09</accession>
<evidence type="ECO:0000256" key="16">
    <source>
        <dbReference type="ARBA" id="ARBA00023136"/>
    </source>
</evidence>
<dbReference type="InterPro" id="IPR001750">
    <property type="entry name" value="ND/Mrp_TM"/>
</dbReference>
<dbReference type="InterPro" id="IPR050175">
    <property type="entry name" value="Complex_I_Subunit_2"/>
</dbReference>
<evidence type="ECO:0000256" key="1">
    <source>
        <dbReference type="ARBA" id="ARBA00003257"/>
    </source>
</evidence>
<dbReference type="InterPro" id="IPR003917">
    <property type="entry name" value="NADH_UbQ_OxRdtase_chain2"/>
</dbReference>
<feature type="transmembrane region" description="Helical" evidence="18">
    <location>
        <begin position="303"/>
        <end position="325"/>
    </location>
</feature>
<gene>
    <name evidence="20" type="primary">nad2</name>
</gene>
<evidence type="ECO:0000256" key="3">
    <source>
        <dbReference type="ARBA" id="ARBA00007012"/>
    </source>
</evidence>
<evidence type="ECO:0000256" key="12">
    <source>
        <dbReference type="ARBA" id="ARBA00022989"/>
    </source>
</evidence>
<evidence type="ECO:0000256" key="8">
    <source>
        <dbReference type="ARBA" id="ARBA00022692"/>
    </source>
</evidence>
<dbReference type="AlphaFoldDB" id="A0A3Q8GK09"/>
<comment type="function">
    <text evidence="18">Core subunit of the mitochondrial membrane respiratory chain NADH dehydrogenase (Complex I) which catalyzes electron transfer from NADH through the respiratory chain, using ubiquinone as an electron acceptor. Essential for the catalytic activity and assembly of complex I.</text>
</comment>
<feature type="domain" description="NADH:quinone oxidoreductase/Mrp antiporter transmembrane" evidence="19">
    <location>
        <begin position="80"/>
        <end position="273"/>
    </location>
</feature>
<feature type="transmembrane region" description="Helical" evidence="18">
    <location>
        <begin position="7"/>
        <end position="28"/>
    </location>
</feature>
<keyword evidence="12 18" id="KW-1133">Transmembrane helix</keyword>
<keyword evidence="7 18" id="KW-0679">Respiratory chain</keyword>
<evidence type="ECO:0000256" key="7">
    <source>
        <dbReference type="ARBA" id="ARBA00022660"/>
    </source>
</evidence>
<feature type="transmembrane region" description="Helical" evidence="18">
    <location>
        <begin position="142"/>
        <end position="158"/>
    </location>
</feature>
<evidence type="ECO:0000256" key="10">
    <source>
        <dbReference type="ARBA" id="ARBA00022967"/>
    </source>
</evidence>
<keyword evidence="16 18" id="KW-0472">Membrane</keyword>
<evidence type="ECO:0000259" key="19">
    <source>
        <dbReference type="Pfam" id="PF00361"/>
    </source>
</evidence>
<evidence type="ECO:0000256" key="9">
    <source>
        <dbReference type="ARBA" id="ARBA00022792"/>
    </source>
</evidence>
<comment type="catalytic activity">
    <reaction evidence="17 18">
        <text>a ubiquinone + NADH + 5 H(+)(in) = a ubiquinol + NAD(+) + 4 H(+)(out)</text>
        <dbReference type="Rhea" id="RHEA:29091"/>
        <dbReference type="Rhea" id="RHEA-COMP:9565"/>
        <dbReference type="Rhea" id="RHEA-COMP:9566"/>
        <dbReference type="ChEBI" id="CHEBI:15378"/>
        <dbReference type="ChEBI" id="CHEBI:16389"/>
        <dbReference type="ChEBI" id="CHEBI:17976"/>
        <dbReference type="ChEBI" id="CHEBI:57540"/>
        <dbReference type="ChEBI" id="CHEBI:57945"/>
        <dbReference type="EC" id="7.1.1.2"/>
    </reaction>
</comment>
<organism evidence="20">
    <name type="scientific">Tettigarcta crinita</name>
    <name type="common">hairy cicada</name>
    <dbReference type="NCBI Taxonomy" id="295286"/>
    <lineage>
        <taxon>Eukaryota</taxon>
        <taxon>Metazoa</taxon>
        <taxon>Ecdysozoa</taxon>
        <taxon>Arthropoda</taxon>
        <taxon>Hexapoda</taxon>
        <taxon>Insecta</taxon>
        <taxon>Pterygota</taxon>
        <taxon>Neoptera</taxon>
        <taxon>Paraneoptera</taxon>
        <taxon>Hemiptera</taxon>
        <taxon>Auchenorrhyncha</taxon>
        <taxon>Cicadoidea</taxon>
        <taxon>Tettigarctidae</taxon>
        <taxon>Tettigarcta</taxon>
    </lineage>
</organism>
<keyword evidence="15 18" id="KW-0496">Mitochondrion</keyword>
<keyword evidence="11 18" id="KW-0249">Electron transport</keyword>
<dbReference type="EMBL" id="MG737758">
    <property type="protein sequence ID" value="AWV83718.1"/>
    <property type="molecule type" value="Genomic_DNA"/>
</dbReference>
<evidence type="ECO:0000256" key="13">
    <source>
        <dbReference type="ARBA" id="ARBA00023027"/>
    </source>
</evidence>
<keyword evidence="9 18" id="KW-0999">Mitochondrion inner membrane</keyword>
<geneLocation type="mitochondrion" evidence="20"/>
<evidence type="ECO:0000256" key="6">
    <source>
        <dbReference type="ARBA" id="ARBA00022448"/>
    </source>
</evidence>
<evidence type="ECO:0000256" key="2">
    <source>
        <dbReference type="ARBA" id="ARBA00004448"/>
    </source>
</evidence>
<dbReference type="EC" id="7.1.1.2" evidence="4 18"/>
<evidence type="ECO:0000313" key="20">
    <source>
        <dbReference type="EMBL" id="AWV83718.1"/>
    </source>
</evidence>
<evidence type="ECO:0000256" key="11">
    <source>
        <dbReference type="ARBA" id="ARBA00022982"/>
    </source>
</evidence>
<feature type="transmembrane region" description="Helical" evidence="18">
    <location>
        <begin position="86"/>
        <end position="105"/>
    </location>
</feature>
<reference evidence="20" key="1">
    <citation type="journal article" date="2018" name="J. Hered.">
        <title>One hundred mitochondrial genomes of cicadas.</title>
        <authorList>
            <person name="Lukasik P."/>
            <person name="Chong R.A."/>
            <person name="Nazario K."/>
            <person name="Matsuura Y."/>
            <person name="Bublitz D."/>
            <person name="Campbell M.A."/>
            <person name="Meyer M."/>
            <person name="Van Leuven J.T."/>
            <person name="Pessacq P."/>
            <person name="Veloso C."/>
            <person name="Simon C."/>
            <person name="McCutcheon J.P."/>
        </authorList>
    </citation>
    <scope>NUCLEOTIDE SEQUENCE</scope>
    <source>
        <strain evidence="20">TETCRI</strain>
        <tissue evidence="20">Bacteriome</tissue>
    </source>
</reference>
<dbReference type="PANTHER" id="PTHR46552">
    <property type="entry name" value="NADH-UBIQUINONE OXIDOREDUCTASE CHAIN 2"/>
    <property type="match status" value="1"/>
</dbReference>